<dbReference type="AlphaFoldDB" id="A0AAI9ZYC4"/>
<dbReference type="Proteomes" id="UP001243989">
    <property type="component" value="Unassembled WGS sequence"/>
</dbReference>
<evidence type="ECO:0000313" key="2">
    <source>
        <dbReference type="Proteomes" id="UP001243989"/>
    </source>
</evidence>
<reference evidence="1" key="1">
    <citation type="submission" date="2021-06" db="EMBL/GenBank/DDBJ databases">
        <title>Comparative genomics, transcriptomics and evolutionary studies reveal genomic signatures of adaptation to plant cell wall in hemibiotrophic fungi.</title>
        <authorList>
            <consortium name="DOE Joint Genome Institute"/>
            <person name="Baroncelli R."/>
            <person name="Diaz J.F."/>
            <person name="Benocci T."/>
            <person name="Peng M."/>
            <person name="Battaglia E."/>
            <person name="Haridas S."/>
            <person name="Andreopoulos W."/>
            <person name="Labutti K."/>
            <person name="Pangilinan J."/>
            <person name="Floch G.L."/>
            <person name="Makela M.R."/>
            <person name="Henrissat B."/>
            <person name="Grigoriev I.V."/>
            <person name="Crouch J.A."/>
            <person name="De Vries R.P."/>
            <person name="Sukno S.A."/>
            <person name="Thon M.R."/>
        </authorList>
    </citation>
    <scope>NUCLEOTIDE SEQUENCE</scope>
    <source>
        <strain evidence="1">CBS 102054</strain>
    </source>
</reference>
<evidence type="ECO:0000313" key="1">
    <source>
        <dbReference type="EMBL" id="KAK1640453.1"/>
    </source>
</evidence>
<organism evidence="1 2">
    <name type="scientific">Colletotrichum phormii</name>
    <dbReference type="NCBI Taxonomy" id="359342"/>
    <lineage>
        <taxon>Eukaryota</taxon>
        <taxon>Fungi</taxon>
        <taxon>Dikarya</taxon>
        <taxon>Ascomycota</taxon>
        <taxon>Pezizomycotina</taxon>
        <taxon>Sordariomycetes</taxon>
        <taxon>Hypocreomycetidae</taxon>
        <taxon>Glomerellales</taxon>
        <taxon>Glomerellaceae</taxon>
        <taxon>Colletotrichum</taxon>
        <taxon>Colletotrichum acutatum species complex</taxon>
    </lineage>
</organism>
<protein>
    <submittedName>
        <fullName evidence="1">Uncharacterized protein</fullName>
    </submittedName>
</protein>
<keyword evidence="2" id="KW-1185">Reference proteome</keyword>
<dbReference type="EMBL" id="JAHMHQ010000004">
    <property type="protein sequence ID" value="KAK1640453.1"/>
    <property type="molecule type" value="Genomic_DNA"/>
</dbReference>
<sequence length="171" mass="18862">MAFSLTHHWRMHLMSIIGEHLESGILIRIPYTVRQMNKTGDSKKGGLAVSDAASRNVIDAKRGSEKDARLSISASSASSSCPSTPVDHVSSAIPPSPLHPVLSSIPFVFTLSEILQSPYRASHSYSHPLPHLPVLPCARLITNHHVHHSLDSYSFSLHTSFQPFRFLSFPF</sequence>
<accession>A0AAI9ZYC4</accession>
<gene>
    <name evidence="1" type="ORF">BDP81DRAFT_163593</name>
</gene>
<comment type="caution">
    <text evidence="1">The sequence shown here is derived from an EMBL/GenBank/DDBJ whole genome shotgun (WGS) entry which is preliminary data.</text>
</comment>
<proteinExistence type="predicted"/>
<dbReference type="RefSeq" id="XP_060449060.1">
    <property type="nucleotide sequence ID" value="XM_060582069.1"/>
</dbReference>
<name>A0AAI9ZYC4_9PEZI</name>
<dbReference type="GeneID" id="85466931"/>